<gene>
    <name evidence="4" type="ORF">GCM10008090_03810</name>
</gene>
<comment type="similarity">
    <text evidence="1">Belongs to the nitroreductase family.</text>
</comment>
<evidence type="ECO:0000256" key="1">
    <source>
        <dbReference type="ARBA" id="ARBA00007118"/>
    </source>
</evidence>
<keyword evidence="5" id="KW-1185">Reference proteome</keyword>
<feature type="domain" description="Nitroreductase" evidence="3">
    <location>
        <begin position="36"/>
        <end position="120"/>
    </location>
</feature>
<name>A0A918VI49_9GAMM</name>
<dbReference type="PANTHER" id="PTHR43673:SF10">
    <property type="entry name" value="NADH DEHYDROGENASE_NAD(P)H NITROREDUCTASE XCC3605-RELATED"/>
    <property type="match status" value="1"/>
</dbReference>
<evidence type="ECO:0000313" key="5">
    <source>
        <dbReference type="Proteomes" id="UP000614811"/>
    </source>
</evidence>
<evidence type="ECO:0000259" key="3">
    <source>
        <dbReference type="Pfam" id="PF00881"/>
    </source>
</evidence>
<evidence type="ECO:0000256" key="2">
    <source>
        <dbReference type="ARBA" id="ARBA00023002"/>
    </source>
</evidence>
<sequence>MEAARWSPSCFNAQPWRLYTSTGATFDEYLNLLVEGNQAWAKDTSVIGFMVAERHFEHNGKPNAYAEFDCGAAWMALTLQARKEGLYTHGMGGILKPEITDYLKLDPARHEVVMGFTIGKLADLSNLSDEKRNEEVPNSRKSLDEIWFR</sequence>
<accession>A0A918VI49</accession>
<dbReference type="Gene3D" id="3.40.109.10">
    <property type="entry name" value="NADH Oxidase"/>
    <property type="match status" value="1"/>
</dbReference>
<protein>
    <submittedName>
        <fullName evidence="4">NAD(P)H-flavin oxidoreductase</fullName>
    </submittedName>
</protein>
<dbReference type="SUPFAM" id="SSF55469">
    <property type="entry name" value="FMN-dependent nitroreductase-like"/>
    <property type="match status" value="1"/>
</dbReference>
<dbReference type="Pfam" id="PF00881">
    <property type="entry name" value="Nitroreductase"/>
    <property type="match status" value="1"/>
</dbReference>
<dbReference type="InterPro" id="IPR000415">
    <property type="entry name" value="Nitroreductase-like"/>
</dbReference>
<comment type="caution">
    <text evidence="4">The sequence shown here is derived from an EMBL/GenBank/DDBJ whole genome shotgun (WGS) entry which is preliminary data.</text>
</comment>
<keyword evidence="2" id="KW-0560">Oxidoreductase</keyword>
<dbReference type="Proteomes" id="UP000614811">
    <property type="component" value="Unassembled WGS sequence"/>
</dbReference>
<evidence type="ECO:0000313" key="4">
    <source>
        <dbReference type="EMBL" id="GGZ98551.1"/>
    </source>
</evidence>
<dbReference type="CDD" id="cd02138">
    <property type="entry name" value="TdsD-like"/>
    <property type="match status" value="1"/>
</dbReference>
<dbReference type="GO" id="GO:0016491">
    <property type="term" value="F:oxidoreductase activity"/>
    <property type="evidence" value="ECO:0007669"/>
    <property type="project" value="UniProtKB-KW"/>
</dbReference>
<dbReference type="InterPro" id="IPR029479">
    <property type="entry name" value="Nitroreductase"/>
</dbReference>
<dbReference type="AlphaFoldDB" id="A0A918VI49"/>
<dbReference type="EMBL" id="BMXA01000001">
    <property type="protein sequence ID" value="GGZ98551.1"/>
    <property type="molecule type" value="Genomic_DNA"/>
</dbReference>
<reference evidence="4" key="2">
    <citation type="submission" date="2020-09" db="EMBL/GenBank/DDBJ databases">
        <authorList>
            <person name="Sun Q."/>
            <person name="Kim S."/>
        </authorList>
    </citation>
    <scope>NUCLEOTIDE SEQUENCE</scope>
    <source>
        <strain evidence="4">KCTC 12711</strain>
    </source>
</reference>
<proteinExistence type="inferred from homology"/>
<organism evidence="4 5">
    <name type="scientific">Arenicella chitinivorans</name>
    <dbReference type="NCBI Taxonomy" id="1329800"/>
    <lineage>
        <taxon>Bacteria</taxon>
        <taxon>Pseudomonadati</taxon>
        <taxon>Pseudomonadota</taxon>
        <taxon>Gammaproteobacteria</taxon>
        <taxon>Arenicellales</taxon>
        <taxon>Arenicellaceae</taxon>
        <taxon>Arenicella</taxon>
    </lineage>
</organism>
<dbReference type="PANTHER" id="PTHR43673">
    <property type="entry name" value="NAD(P)H NITROREDUCTASE YDGI-RELATED"/>
    <property type="match status" value="1"/>
</dbReference>
<reference evidence="4" key="1">
    <citation type="journal article" date="2014" name="Int. J. Syst. Evol. Microbiol.">
        <title>Complete genome sequence of Corynebacterium casei LMG S-19264T (=DSM 44701T), isolated from a smear-ripened cheese.</title>
        <authorList>
            <consortium name="US DOE Joint Genome Institute (JGI-PGF)"/>
            <person name="Walter F."/>
            <person name="Albersmeier A."/>
            <person name="Kalinowski J."/>
            <person name="Ruckert C."/>
        </authorList>
    </citation>
    <scope>NUCLEOTIDE SEQUENCE</scope>
    <source>
        <strain evidence="4">KCTC 12711</strain>
    </source>
</reference>